<evidence type="ECO:0000256" key="1">
    <source>
        <dbReference type="SAM" id="MobiDB-lite"/>
    </source>
</evidence>
<evidence type="ECO:0000313" key="3">
    <source>
        <dbReference type="Proteomes" id="UP000244855"/>
    </source>
</evidence>
<reference evidence="2 3" key="1">
    <citation type="journal article" date="2018" name="Sci. Rep.">
        <title>Comparative genomics provides insights into the lifestyle and reveals functional heterogeneity of dark septate endophytic fungi.</title>
        <authorList>
            <person name="Knapp D.G."/>
            <person name="Nemeth J.B."/>
            <person name="Barry K."/>
            <person name="Hainaut M."/>
            <person name="Henrissat B."/>
            <person name="Johnson J."/>
            <person name="Kuo A."/>
            <person name="Lim J.H.P."/>
            <person name="Lipzen A."/>
            <person name="Nolan M."/>
            <person name="Ohm R.A."/>
            <person name="Tamas L."/>
            <person name="Grigoriev I.V."/>
            <person name="Spatafora J.W."/>
            <person name="Nagy L.G."/>
            <person name="Kovacs G.M."/>
        </authorList>
    </citation>
    <scope>NUCLEOTIDE SEQUENCE [LARGE SCALE GENOMIC DNA]</scope>
    <source>
        <strain evidence="2 3">DSE2036</strain>
    </source>
</reference>
<accession>A0A2V1EA41</accession>
<gene>
    <name evidence="2" type="ORF">DM02DRAFT_666961</name>
</gene>
<keyword evidence="3" id="KW-1185">Reference proteome</keyword>
<evidence type="ECO:0000313" key="2">
    <source>
        <dbReference type="EMBL" id="PVI07226.1"/>
    </source>
</evidence>
<name>A0A2V1EA41_9PLEO</name>
<dbReference type="STRING" id="97972.A0A2V1EA41"/>
<dbReference type="EMBL" id="KZ805305">
    <property type="protein sequence ID" value="PVI07226.1"/>
    <property type="molecule type" value="Genomic_DNA"/>
</dbReference>
<proteinExistence type="predicted"/>
<dbReference type="OrthoDB" id="5351220at2759"/>
<dbReference type="AlphaFoldDB" id="A0A2V1EA41"/>
<dbReference type="Proteomes" id="UP000244855">
    <property type="component" value="Unassembled WGS sequence"/>
</dbReference>
<feature type="region of interest" description="Disordered" evidence="1">
    <location>
        <begin position="343"/>
        <end position="362"/>
    </location>
</feature>
<protein>
    <submittedName>
        <fullName evidence="2">Uncharacterized protein</fullName>
    </submittedName>
</protein>
<sequence length="578" mass="64212">MTLPISPVPGITYSPTKRRFVSSSDDEILDEIDTSRSYRVGWPKLAPLPIRTVTSGAKQAIGESAESLNRFYELVRSMLEGYALEVTRTSFAYRPPMMQQANDNNDYLSLVVQISGAPSLAQLKNAVLDIRKLFQAEEQTYGKLMIEIINDHAFRNGLIHAFPLDPKADEAILKEQTNIFNLMLSEIKAKKEHWLLLRLSRRSVDGDPSHGFPTLIVETPSADSPDWVTICGNVKRQCFSHKIKLNVEVIYNNSLYSESGDDRLREMVPDDLAREMYMGSSMGRHGIHHSGTFGGTVKLEDGKLYALSCHHVVGVDKEEHGETGLQKELAELSLRQGRNASYLRQSDGNSHGVVSPSDQDKAEYETATEEALEGALRRIEEDKKWAASYNAVRDDARNKLAVIEAFETQREAGTLPNQSTRAGEASEVTPSDSEQFLLDWSLTSLAEHRLNLNAHEVQVIKYGRTSGFTCGEIFPQRVLINPDLPKWAGFAPYGFNTSNQGTAVEVQFKGGEKNSTCFIASGDLGSVVLHKKTGKWLGLIFGSTAEGEGLMTPIDLVIRDIEFVTGKKVVEPIFEEEP</sequence>
<organism evidence="2 3">
    <name type="scientific">Periconia macrospinosa</name>
    <dbReference type="NCBI Taxonomy" id="97972"/>
    <lineage>
        <taxon>Eukaryota</taxon>
        <taxon>Fungi</taxon>
        <taxon>Dikarya</taxon>
        <taxon>Ascomycota</taxon>
        <taxon>Pezizomycotina</taxon>
        <taxon>Dothideomycetes</taxon>
        <taxon>Pleosporomycetidae</taxon>
        <taxon>Pleosporales</taxon>
        <taxon>Massarineae</taxon>
        <taxon>Periconiaceae</taxon>
        <taxon>Periconia</taxon>
    </lineage>
</organism>